<feature type="region of interest" description="Disordered" evidence="1">
    <location>
        <begin position="359"/>
        <end position="537"/>
    </location>
</feature>
<feature type="compositionally biased region" description="Polar residues" evidence="1">
    <location>
        <begin position="366"/>
        <end position="376"/>
    </location>
</feature>
<feature type="compositionally biased region" description="Low complexity" evidence="1">
    <location>
        <begin position="769"/>
        <end position="783"/>
    </location>
</feature>
<organism evidence="3 4">
    <name type="scientific">Sphaceloma murrayae</name>
    <dbReference type="NCBI Taxonomy" id="2082308"/>
    <lineage>
        <taxon>Eukaryota</taxon>
        <taxon>Fungi</taxon>
        <taxon>Dikarya</taxon>
        <taxon>Ascomycota</taxon>
        <taxon>Pezizomycotina</taxon>
        <taxon>Dothideomycetes</taxon>
        <taxon>Dothideomycetidae</taxon>
        <taxon>Myriangiales</taxon>
        <taxon>Elsinoaceae</taxon>
        <taxon>Sphaceloma</taxon>
    </lineage>
</organism>
<feature type="compositionally biased region" description="Acidic residues" evidence="1">
    <location>
        <begin position="887"/>
        <end position="897"/>
    </location>
</feature>
<comment type="caution">
    <text evidence="3">The sequence shown here is derived from an EMBL/GenBank/DDBJ whole genome shotgun (WGS) entry which is preliminary data.</text>
</comment>
<dbReference type="SMART" id="SM00160">
    <property type="entry name" value="RanBD"/>
    <property type="match status" value="1"/>
</dbReference>
<dbReference type="OrthoDB" id="10265837at2759"/>
<feature type="compositionally biased region" description="Low complexity" evidence="1">
    <location>
        <begin position="445"/>
        <end position="475"/>
    </location>
</feature>
<feature type="compositionally biased region" description="Low complexity" evidence="1">
    <location>
        <begin position="187"/>
        <end position="210"/>
    </location>
</feature>
<dbReference type="Pfam" id="PF00638">
    <property type="entry name" value="Ran_BP1"/>
    <property type="match status" value="1"/>
</dbReference>
<dbReference type="EMBL" id="NKHZ01000011">
    <property type="protein sequence ID" value="PNS21627.1"/>
    <property type="molecule type" value="Genomic_DNA"/>
</dbReference>
<feature type="compositionally biased region" description="Low complexity" evidence="1">
    <location>
        <begin position="387"/>
        <end position="397"/>
    </location>
</feature>
<evidence type="ECO:0000259" key="2">
    <source>
        <dbReference type="PROSITE" id="PS50196"/>
    </source>
</evidence>
<dbReference type="CDD" id="cd13170">
    <property type="entry name" value="RanBD_NUP50"/>
    <property type="match status" value="1"/>
</dbReference>
<feature type="compositionally biased region" description="Low complexity" evidence="1">
    <location>
        <begin position="1085"/>
        <end position="1095"/>
    </location>
</feature>
<reference evidence="3 4" key="1">
    <citation type="submission" date="2017-06" db="EMBL/GenBank/DDBJ databases">
        <title>Draft genome sequence of a variant of Elsinoe murrayae.</title>
        <authorList>
            <person name="Cheng Q."/>
        </authorList>
    </citation>
    <scope>NUCLEOTIDE SEQUENCE [LARGE SCALE GENOMIC DNA]</scope>
    <source>
        <strain evidence="3 4">CQ-2017a</strain>
    </source>
</reference>
<gene>
    <name evidence="3" type="ORF">CAC42_986</name>
</gene>
<feature type="compositionally biased region" description="Polar residues" evidence="1">
    <location>
        <begin position="784"/>
        <end position="805"/>
    </location>
</feature>
<feature type="compositionally biased region" description="Low complexity" evidence="1">
    <location>
        <begin position="861"/>
        <end position="871"/>
    </location>
</feature>
<feature type="compositionally biased region" description="Basic and acidic residues" evidence="1">
    <location>
        <begin position="898"/>
        <end position="918"/>
    </location>
</feature>
<feature type="compositionally biased region" description="Acidic residues" evidence="1">
    <location>
        <begin position="1003"/>
        <end position="1014"/>
    </location>
</feature>
<feature type="region of interest" description="Disordered" evidence="1">
    <location>
        <begin position="555"/>
        <end position="622"/>
    </location>
</feature>
<feature type="compositionally biased region" description="Polar residues" evidence="1">
    <location>
        <begin position="1048"/>
        <end position="1070"/>
    </location>
</feature>
<feature type="compositionally biased region" description="Low complexity" evidence="1">
    <location>
        <begin position="808"/>
        <end position="826"/>
    </location>
</feature>
<dbReference type="PROSITE" id="PS50196">
    <property type="entry name" value="RANBD1"/>
    <property type="match status" value="1"/>
</dbReference>
<dbReference type="InterPro" id="IPR053074">
    <property type="entry name" value="NPC_Nucleoporin"/>
</dbReference>
<feature type="region of interest" description="Disordered" evidence="1">
    <location>
        <begin position="986"/>
        <end position="1224"/>
    </location>
</feature>
<dbReference type="SUPFAM" id="SSF50729">
    <property type="entry name" value="PH domain-like"/>
    <property type="match status" value="1"/>
</dbReference>
<feature type="compositionally biased region" description="Polar residues" evidence="1">
    <location>
        <begin position="66"/>
        <end position="104"/>
    </location>
</feature>
<dbReference type="InterPro" id="IPR011993">
    <property type="entry name" value="PH-like_dom_sf"/>
</dbReference>
<feature type="compositionally biased region" description="Polar residues" evidence="1">
    <location>
        <begin position="523"/>
        <end position="537"/>
    </location>
</feature>
<protein>
    <submittedName>
        <fullName evidence="3">Nucleoporin nup61</fullName>
    </submittedName>
</protein>
<dbReference type="InterPro" id="IPR000156">
    <property type="entry name" value="Ran_bind_dom"/>
</dbReference>
<feature type="compositionally biased region" description="Low complexity" evidence="1">
    <location>
        <begin position="961"/>
        <end position="972"/>
    </location>
</feature>
<accession>A0A2K1R2V7</accession>
<feature type="region of interest" description="Disordered" evidence="1">
    <location>
        <begin position="687"/>
        <end position="974"/>
    </location>
</feature>
<evidence type="ECO:0000313" key="3">
    <source>
        <dbReference type="EMBL" id="PNS21627.1"/>
    </source>
</evidence>
<dbReference type="PANTHER" id="PTHR38697:SF1">
    <property type="entry name" value="NUCLEAR PORE COMPLEX PROTEIN SIMILAR TO S. CEREVISIAE NUP2 (EUROFUNG)"/>
    <property type="match status" value="1"/>
</dbReference>
<keyword evidence="4" id="KW-1185">Reference proteome</keyword>
<dbReference type="InParanoid" id="A0A2K1R2V7"/>
<feature type="compositionally biased region" description="Low complexity" evidence="1">
    <location>
        <begin position="483"/>
        <end position="521"/>
    </location>
</feature>
<sequence length="1338" mass="140456">MSKRGMDIQGGADRYGGPDGSDTPMDTPRQATAAQMARRKIATIKKPSRATSPNKTTAPAFGGFGQQQPTMNSQPAQGGFSFGQNGTNSASTSNGISFGQSQPAVNGFNFGQSQPSTSSSFTFGQQAAAPNGGFNFNASSSVSFPPTASGTNPFASTNGQQTGSGGGFSGSIFKIPGSTSSSQETQPISNGFSFSSNNASTAPSSPAQSFNSTEVDKKEVEQREPYLNSKQQKKVEEIVGSNLPDSPASYQKDPLDLLPQEVLSSIAQYLRSLPSPSPSDPKNVTSLFVKPYRAKTKRPWVTDSERNELKSAAPSLAAEQQEKLFRIVKDSVEPLRFKSNAEFPSLEYLPNDVQRDMLDFVRKPSEQQTSTSSKPTNIFGLSGNPASESTSKSTTDTPPDEQPKSNPFASIKSASSSPAPNQAKPPSTFSFTPSKSANPAQSALPSFSFTKSTSTAAAPPTSTTEAETESQATAPGTPAKPNPFSAVARSVAPSPSHVTASETGANDKSAAGANSSASASSPFKFQSSTEIGSSSHAAATPVKSVFNFGQQVKTPAPASKNIFGNSTDPAPPATAPVQRSMFDTSNHGVPSKPSFSMPESKPTATKPSRSTTQESRVPIPSTYVPEASDDLVTLVAKTGVLNACFRGFIKNLPTYTDWSPPVMFYMQELQKLKDAIRIQEQVVEREGGKIASQAVPQPSTGQPPAPRELLPASTGKRPTENAFDGANGRAEDSPAKRQKATPGFQLPSPSKPLSNTASIFDNILSSPDKQSAAPSPQRSPPKSTTEPATSSPFKFQSTTSDNQFKAAQPSTPSSSFQFQPKSLPQPAAASNPKPVFEVPKFGNAVQGSQTSGLPKFGSGSGTSFLSSFGAKAAKEAEKEKKKRKDEDFDSDEDDEAEWERKDREKQEEKARQLAEQAKKVMKNINGKFVWVDKDEGTEVTPPPSEKPQSNGAPSGGSIFESPAKSSPAPAASTSIFGAVGKPAAVQKTNGQMALPSASQEGANDGDDEGTDDDVGAPSPEKETVPATPAKSGGLFDRVDKNADGTLQRDPQTASKPLFSFSTTSPASQTLYKPGTPIKFNSQTETPGSTTPTGSPAKTVFNFGTPSAASGPPKINFGGVFNSEPAKPADAPKLFSFGSATNGTSQPAQPSTTGVGFNFGASKTPSLFSTPLPGSSTPSIFSSAPVSRATTPGATTADETSAAGTDNEDEAAPAEEQRDLTSLSAEEARTEEVLFESKSRCRKFVRGAENPWENKGIGIVRLLKNKETANHRVLMRLSPGGQIVINANLMKDKEVYGLQGDKMVKLVFAEKEGELSTYILAFGSKESAADLVGKIKGAA</sequence>
<feature type="compositionally biased region" description="Polar residues" evidence="1">
    <location>
        <begin position="1137"/>
        <end position="1203"/>
    </location>
</feature>
<dbReference type="Proteomes" id="UP000243797">
    <property type="component" value="Unassembled WGS sequence"/>
</dbReference>
<evidence type="ECO:0000313" key="4">
    <source>
        <dbReference type="Proteomes" id="UP000243797"/>
    </source>
</evidence>
<feature type="compositionally biased region" description="Polar residues" evidence="1">
    <location>
        <begin position="602"/>
        <end position="615"/>
    </location>
</feature>
<feature type="compositionally biased region" description="Low complexity" evidence="1">
    <location>
        <begin position="110"/>
        <end position="138"/>
    </location>
</feature>
<feature type="compositionally biased region" description="Polar residues" evidence="1">
    <location>
        <begin position="747"/>
        <end position="768"/>
    </location>
</feature>
<evidence type="ECO:0000256" key="1">
    <source>
        <dbReference type="SAM" id="MobiDB-lite"/>
    </source>
</evidence>
<feature type="compositionally biased region" description="Polar residues" evidence="1">
    <location>
        <begin position="139"/>
        <end position="155"/>
    </location>
</feature>
<feature type="domain" description="RanBD1" evidence="2">
    <location>
        <begin position="1230"/>
        <end position="1338"/>
    </location>
</feature>
<dbReference type="PANTHER" id="PTHR38697">
    <property type="entry name" value="NUCLEAR PORE COMPLEX PROTEIN SIMILAR TO S. CEREVISIAE NUP2 (EUROFUNG)"/>
    <property type="match status" value="1"/>
</dbReference>
<proteinExistence type="predicted"/>
<name>A0A2K1R2V7_9PEZI</name>
<feature type="region of interest" description="Disordered" evidence="1">
    <location>
        <begin position="1"/>
        <end position="253"/>
    </location>
</feature>
<dbReference type="STRING" id="2082308.A0A2K1R2V7"/>
<feature type="compositionally biased region" description="Polar residues" evidence="1">
    <location>
        <begin position="986"/>
        <end position="1000"/>
    </location>
</feature>
<feature type="compositionally biased region" description="Low complexity" evidence="1">
    <location>
        <begin position="405"/>
        <end position="437"/>
    </location>
</feature>
<dbReference type="Gene3D" id="2.30.29.30">
    <property type="entry name" value="Pleckstrin-homology domain (PH domain)/Phosphotyrosine-binding domain (PTB)"/>
    <property type="match status" value="1"/>
</dbReference>
<feature type="compositionally biased region" description="Basic residues" evidence="1">
    <location>
        <begin position="37"/>
        <end position="48"/>
    </location>
</feature>
<feature type="compositionally biased region" description="Basic and acidic residues" evidence="1">
    <location>
        <begin position="214"/>
        <end position="224"/>
    </location>
</feature>